<gene>
    <name evidence="2" type="ORF">DET56_10920</name>
</gene>
<evidence type="ECO:0000313" key="3">
    <source>
        <dbReference type="Proteomes" id="UP000247078"/>
    </source>
</evidence>
<evidence type="ECO:0000313" key="2">
    <source>
        <dbReference type="EMBL" id="PWW37136.1"/>
    </source>
</evidence>
<dbReference type="Proteomes" id="UP000247078">
    <property type="component" value="Unassembled WGS sequence"/>
</dbReference>
<feature type="transmembrane region" description="Helical" evidence="1">
    <location>
        <begin position="32"/>
        <end position="53"/>
    </location>
</feature>
<keyword evidence="1" id="KW-0812">Transmembrane</keyword>
<reference evidence="2 3" key="1">
    <citation type="submission" date="2018-05" db="EMBL/GenBank/DDBJ databases">
        <title>Freshwater and sediment microbial communities from various areas in North America, analyzing microbe dynamics in response to fracking.</title>
        <authorList>
            <person name="Lamendella R."/>
        </authorList>
    </citation>
    <scope>NUCLEOTIDE SEQUENCE [LARGE SCALE GENOMIC DNA]</scope>
    <source>
        <strain evidence="2 3">DB-3</strain>
    </source>
</reference>
<accession>A0A855XQL2</accession>
<comment type="caution">
    <text evidence="2">The sequence shown here is derived from an EMBL/GenBank/DDBJ whole genome shotgun (WGS) entry which is preliminary data.</text>
</comment>
<name>A0A855XQL2_9BACL</name>
<protein>
    <submittedName>
        <fullName evidence="2">Uncharacterized protein</fullName>
    </submittedName>
</protein>
<dbReference type="AlphaFoldDB" id="A0A855XQL2"/>
<proteinExistence type="predicted"/>
<keyword evidence="1" id="KW-1133">Transmembrane helix</keyword>
<organism evidence="2 3">
    <name type="scientific">Paenibacillus pabuli</name>
    <dbReference type="NCBI Taxonomy" id="1472"/>
    <lineage>
        <taxon>Bacteria</taxon>
        <taxon>Bacillati</taxon>
        <taxon>Bacillota</taxon>
        <taxon>Bacilli</taxon>
        <taxon>Bacillales</taxon>
        <taxon>Paenibacillaceae</taxon>
        <taxon>Paenibacillus</taxon>
    </lineage>
</organism>
<keyword evidence="1" id="KW-0472">Membrane</keyword>
<evidence type="ECO:0000256" key="1">
    <source>
        <dbReference type="SAM" id="Phobius"/>
    </source>
</evidence>
<dbReference type="EMBL" id="QGTZ01000009">
    <property type="protein sequence ID" value="PWW37136.1"/>
    <property type="molecule type" value="Genomic_DNA"/>
</dbReference>
<sequence>MQVHLSKRLRRPLWDFCLIYYMKRGNALEIHLPFHWLCSIIMCPWIFFCWSLFHNICYGDNCLAKDRTDLQGISKTGGGGSNVKQSV</sequence>